<dbReference type="OrthoDB" id="1432662at2"/>
<keyword evidence="4" id="KW-1185">Reference proteome</keyword>
<dbReference type="InterPro" id="IPR038725">
    <property type="entry name" value="YdaG_split_barrel_FMN-bd"/>
</dbReference>
<evidence type="ECO:0000313" key="3">
    <source>
        <dbReference type="EMBL" id="MBB1115867.1"/>
    </source>
</evidence>
<dbReference type="InterPro" id="IPR052917">
    <property type="entry name" value="Stress-Dev_Protein"/>
</dbReference>
<dbReference type="PANTHER" id="PTHR34818">
    <property type="entry name" value="PROTEIN BLI-3"/>
    <property type="match status" value="1"/>
</dbReference>
<dbReference type="Proteomes" id="UP000550609">
    <property type="component" value="Unassembled WGS sequence"/>
</dbReference>
<name>A0A0R0BVS2_9GAMM</name>
<evidence type="ECO:0000313" key="2">
    <source>
        <dbReference type="EMBL" id="KRG57011.1"/>
    </source>
</evidence>
<feature type="domain" description="General stress protein FMN-binding split barrel" evidence="1">
    <location>
        <begin position="8"/>
        <end position="145"/>
    </location>
</feature>
<proteinExistence type="predicted"/>
<gene>
    <name evidence="2" type="ORF">ABB25_10170</name>
    <name evidence="3" type="ORF">H4O09_02145</name>
</gene>
<dbReference type="InterPro" id="IPR012349">
    <property type="entry name" value="Split_barrel_FMN-bd"/>
</dbReference>
<dbReference type="Gene3D" id="2.30.110.10">
    <property type="entry name" value="Electron Transport, Fmn-binding Protein, Chain A"/>
    <property type="match status" value="1"/>
</dbReference>
<evidence type="ECO:0000259" key="1">
    <source>
        <dbReference type="Pfam" id="PF16242"/>
    </source>
</evidence>
<evidence type="ECO:0000313" key="4">
    <source>
        <dbReference type="Proteomes" id="UP000051254"/>
    </source>
</evidence>
<dbReference type="Proteomes" id="UP000051254">
    <property type="component" value="Unassembled WGS sequence"/>
</dbReference>
<evidence type="ECO:0000313" key="5">
    <source>
        <dbReference type="Proteomes" id="UP000550609"/>
    </source>
</evidence>
<accession>A0A7W3UYW4</accession>
<reference evidence="3 5" key="2">
    <citation type="submission" date="2020-08" db="EMBL/GenBank/DDBJ databases">
        <title>Stenotrophomonas sp. W1S232.</title>
        <authorList>
            <person name="Deng Y."/>
        </authorList>
    </citation>
    <scope>NUCLEOTIDE SEQUENCE [LARGE SCALE GENOMIC DNA]</scope>
    <source>
        <strain evidence="3 5">W1S232</strain>
    </source>
</reference>
<dbReference type="STRING" id="266128.ABB25_10170"/>
<dbReference type="EMBL" id="JACIUV010000001">
    <property type="protein sequence ID" value="MBB1115867.1"/>
    <property type="molecule type" value="Genomic_DNA"/>
</dbReference>
<protein>
    <submittedName>
        <fullName evidence="3">Pyridoxamine 5'-phosphate oxidase family protein</fullName>
    </submittedName>
</protein>
<dbReference type="PANTHER" id="PTHR34818:SF1">
    <property type="entry name" value="PROTEIN BLI-3"/>
    <property type="match status" value="1"/>
</dbReference>
<organism evidence="2 4">
    <name type="scientific">Stenotrophomonas koreensis</name>
    <dbReference type="NCBI Taxonomy" id="266128"/>
    <lineage>
        <taxon>Bacteria</taxon>
        <taxon>Pseudomonadati</taxon>
        <taxon>Pseudomonadota</taxon>
        <taxon>Gammaproteobacteria</taxon>
        <taxon>Lysobacterales</taxon>
        <taxon>Lysobacteraceae</taxon>
        <taxon>Stenotrophomonas</taxon>
    </lineage>
</organism>
<sequence length="161" mass="18088">MSTPDELQDKLWKALESDHTLMLGVPEAEYGHLRPMTALLDGRHSPLWFFARRPNALIDMADGQRTAVASFVDKGHDLFACLSGTLHVHDGPSVVERLWRPSFASWFEGKDDPRLVLLRFDATHAEIWQGGNTLLDGIKTLLGKIDPDRLHADEHASVDLR</sequence>
<dbReference type="PATRIC" id="fig|266128.3.peg.906"/>
<dbReference type="RefSeq" id="WP_057666429.1">
    <property type="nucleotide sequence ID" value="NZ_JACIUV010000001.1"/>
</dbReference>
<dbReference type="AlphaFoldDB" id="A0A0R0BVS2"/>
<dbReference type="EMBL" id="LDJH01000017">
    <property type="protein sequence ID" value="KRG57011.1"/>
    <property type="molecule type" value="Genomic_DNA"/>
</dbReference>
<dbReference type="SUPFAM" id="SSF50475">
    <property type="entry name" value="FMN-binding split barrel"/>
    <property type="match status" value="1"/>
</dbReference>
<accession>A0A0R0BVS2</accession>
<dbReference type="Pfam" id="PF16242">
    <property type="entry name" value="Pyrid_ox_like"/>
    <property type="match status" value="1"/>
</dbReference>
<comment type="caution">
    <text evidence="2">The sequence shown here is derived from an EMBL/GenBank/DDBJ whole genome shotgun (WGS) entry which is preliminary data.</text>
</comment>
<reference evidence="2 4" key="1">
    <citation type="submission" date="2015-05" db="EMBL/GenBank/DDBJ databases">
        <title>Genome sequencing and analysis of members of genus Stenotrophomonas.</title>
        <authorList>
            <person name="Patil P.P."/>
            <person name="Midha S."/>
            <person name="Patil P.B."/>
        </authorList>
    </citation>
    <scope>NUCLEOTIDE SEQUENCE [LARGE SCALE GENOMIC DNA]</scope>
    <source>
        <strain evidence="2 4">DSM 17805</strain>
    </source>
</reference>